<evidence type="ECO:0000313" key="2">
    <source>
        <dbReference type="EMBL" id="KAJ3585851.1"/>
    </source>
</evidence>
<dbReference type="EMBL" id="JANIIK010000117">
    <property type="protein sequence ID" value="KAJ3585851.1"/>
    <property type="molecule type" value="Genomic_DNA"/>
</dbReference>
<sequence>MRRFRTRGCPVEKSKLGPHGGHTAATRRPRGGHAAATRRPRGGHAAATRRPHGGHTAATAAATRRPHGGHTAAFAAVRGQGCLTVTQTYCHDDSLLPAPSGFSE</sequence>
<feature type="region of interest" description="Disordered" evidence="1">
    <location>
        <begin position="1"/>
        <end position="69"/>
    </location>
</feature>
<proteinExistence type="predicted"/>
<dbReference type="AlphaFoldDB" id="A0A9Q0I6Y2"/>
<name>A0A9Q0I6Y2_9TELE</name>
<accession>A0A9Q0I6Y2</accession>
<organism evidence="2 3">
    <name type="scientific">Muraenolepis orangiensis</name>
    <name type="common">Patagonian moray cod</name>
    <dbReference type="NCBI Taxonomy" id="630683"/>
    <lineage>
        <taxon>Eukaryota</taxon>
        <taxon>Metazoa</taxon>
        <taxon>Chordata</taxon>
        <taxon>Craniata</taxon>
        <taxon>Vertebrata</taxon>
        <taxon>Euteleostomi</taxon>
        <taxon>Actinopterygii</taxon>
        <taxon>Neopterygii</taxon>
        <taxon>Teleostei</taxon>
        <taxon>Neoteleostei</taxon>
        <taxon>Acanthomorphata</taxon>
        <taxon>Zeiogadaria</taxon>
        <taxon>Gadariae</taxon>
        <taxon>Gadiformes</taxon>
        <taxon>Muraenolepidoidei</taxon>
        <taxon>Muraenolepididae</taxon>
        <taxon>Muraenolepis</taxon>
    </lineage>
</organism>
<comment type="caution">
    <text evidence="2">The sequence shown here is derived from an EMBL/GenBank/DDBJ whole genome shotgun (WGS) entry which is preliminary data.</text>
</comment>
<evidence type="ECO:0000313" key="3">
    <source>
        <dbReference type="Proteomes" id="UP001148018"/>
    </source>
</evidence>
<keyword evidence="3" id="KW-1185">Reference proteome</keyword>
<feature type="compositionally biased region" description="Basic residues" evidence="1">
    <location>
        <begin position="25"/>
        <end position="53"/>
    </location>
</feature>
<gene>
    <name evidence="2" type="ORF">NHX12_012259</name>
</gene>
<protein>
    <submittedName>
        <fullName evidence="2">Uncharacterized protein</fullName>
    </submittedName>
</protein>
<evidence type="ECO:0000256" key="1">
    <source>
        <dbReference type="SAM" id="MobiDB-lite"/>
    </source>
</evidence>
<feature type="compositionally biased region" description="Low complexity" evidence="1">
    <location>
        <begin position="54"/>
        <end position="63"/>
    </location>
</feature>
<dbReference type="Proteomes" id="UP001148018">
    <property type="component" value="Unassembled WGS sequence"/>
</dbReference>
<reference evidence="2" key="1">
    <citation type="submission" date="2022-07" db="EMBL/GenBank/DDBJ databases">
        <title>Chromosome-level genome of Muraenolepis orangiensis.</title>
        <authorList>
            <person name="Kim J."/>
        </authorList>
    </citation>
    <scope>NUCLEOTIDE SEQUENCE</scope>
    <source>
        <strain evidence="2">KU_S4_2022</strain>
        <tissue evidence="2">Muscle</tissue>
    </source>
</reference>